<feature type="domain" description="Serine aminopeptidase S33" evidence="1">
    <location>
        <begin position="31"/>
        <end position="291"/>
    </location>
</feature>
<dbReference type="EMBL" id="JBJHZY010000002">
    <property type="protein sequence ID" value="MFL0268832.1"/>
    <property type="molecule type" value="Genomic_DNA"/>
</dbReference>
<organism evidence="2 3">
    <name type="scientific">Candidatus Clostridium radicumherbarum</name>
    <dbReference type="NCBI Taxonomy" id="3381662"/>
    <lineage>
        <taxon>Bacteria</taxon>
        <taxon>Bacillati</taxon>
        <taxon>Bacillota</taxon>
        <taxon>Clostridia</taxon>
        <taxon>Eubacteriales</taxon>
        <taxon>Clostridiaceae</taxon>
        <taxon>Clostridium</taxon>
    </lineage>
</organism>
<evidence type="ECO:0000313" key="2">
    <source>
        <dbReference type="EMBL" id="MFL0268832.1"/>
    </source>
</evidence>
<keyword evidence="2" id="KW-0378">Hydrolase</keyword>
<dbReference type="InterPro" id="IPR029058">
    <property type="entry name" value="AB_hydrolase_fold"/>
</dbReference>
<dbReference type="Gene3D" id="3.40.50.1820">
    <property type="entry name" value="alpha/beta hydrolase"/>
    <property type="match status" value="1"/>
</dbReference>
<accession>A0ABW8TXF6</accession>
<keyword evidence="3" id="KW-1185">Reference proteome</keyword>
<dbReference type="InterPro" id="IPR051044">
    <property type="entry name" value="MAG_DAG_Lipase"/>
</dbReference>
<dbReference type="GO" id="GO:0016787">
    <property type="term" value="F:hydrolase activity"/>
    <property type="evidence" value="ECO:0007669"/>
    <property type="project" value="UniProtKB-KW"/>
</dbReference>
<reference evidence="2 3" key="1">
    <citation type="submission" date="2024-11" db="EMBL/GenBank/DDBJ databases">
        <authorList>
            <person name="Heng Y.C."/>
            <person name="Lim A.C.H."/>
            <person name="Lee J.K.Y."/>
            <person name="Kittelmann S."/>
        </authorList>
    </citation>
    <scope>NUCLEOTIDE SEQUENCE [LARGE SCALE GENOMIC DNA]</scope>
    <source>
        <strain evidence="2 3">WILCCON 0202</strain>
    </source>
</reference>
<protein>
    <submittedName>
        <fullName evidence="2">Alpha/beta fold hydrolase</fullName>
    </submittedName>
</protein>
<dbReference type="Pfam" id="PF12146">
    <property type="entry name" value="Hydrolase_4"/>
    <property type="match status" value="1"/>
</dbReference>
<dbReference type="Proteomes" id="UP001623661">
    <property type="component" value="Unassembled WGS sequence"/>
</dbReference>
<gene>
    <name evidence="2" type="ORF">ACJDUH_12085</name>
</gene>
<sequence>MRSSEFIIIMKDGQENHIYKWEPEEDINVLGVIQLVHGSCEHAKRYINFAQFLTDKGYVVYANDLRGHGLSVKSNDDLGYFAEKNGWHILVEDLNELTKFIKKEQESLKFFILGHSMGSFLVRHYAIEYGTEINGLIAIGTAHNPRAMLKFGKFLAERSIEKNGGKYRNYTLNRLSYDSFCNQFKPIRTKQDWLSSDEKVVDRFIADEKCGFVFTSSAFRDMFDGLLFITDKNNIIKTPKDLPIFLISGDKDPVGRNGRMVNKAYEEYKKVGINNIQMKLYKNMRHEILNEIGNEKVYEDIIKWINSQI</sequence>
<dbReference type="SUPFAM" id="SSF53474">
    <property type="entry name" value="alpha/beta-Hydrolases"/>
    <property type="match status" value="1"/>
</dbReference>
<dbReference type="RefSeq" id="WP_406765454.1">
    <property type="nucleotide sequence ID" value="NZ_JBJHZY010000002.1"/>
</dbReference>
<dbReference type="InterPro" id="IPR022742">
    <property type="entry name" value="Hydrolase_4"/>
</dbReference>
<evidence type="ECO:0000313" key="3">
    <source>
        <dbReference type="Proteomes" id="UP001623661"/>
    </source>
</evidence>
<dbReference type="PANTHER" id="PTHR11614">
    <property type="entry name" value="PHOSPHOLIPASE-RELATED"/>
    <property type="match status" value="1"/>
</dbReference>
<evidence type="ECO:0000259" key="1">
    <source>
        <dbReference type="Pfam" id="PF12146"/>
    </source>
</evidence>
<comment type="caution">
    <text evidence="2">The sequence shown here is derived from an EMBL/GenBank/DDBJ whole genome shotgun (WGS) entry which is preliminary data.</text>
</comment>
<proteinExistence type="predicted"/>
<name>A0ABW8TXF6_9CLOT</name>